<dbReference type="AlphaFoldDB" id="A0A2T2P3F2"/>
<organism evidence="1 2">
    <name type="scientific">Corynespora cassiicola Philippines</name>
    <dbReference type="NCBI Taxonomy" id="1448308"/>
    <lineage>
        <taxon>Eukaryota</taxon>
        <taxon>Fungi</taxon>
        <taxon>Dikarya</taxon>
        <taxon>Ascomycota</taxon>
        <taxon>Pezizomycotina</taxon>
        <taxon>Dothideomycetes</taxon>
        <taxon>Pleosporomycetidae</taxon>
        <taxon>Pleosporales</taxon>
        <taxon>Corynesporascaceae</taxon>
        <taxon>Corynespora</taxon>
    </lineage>
</organism>
<name>A0A2T2P3F2_CORCC</name>
<proteinExistence type="predicted"/>
<protein>
    <submittedName>
        <fullName evidence="1">Uncharacterized protein</fullName>
    </submittedName>
</protein>
<accession>A0A2T2P3F2</accession>
<evidence type="ECO:0000313" key="1">
    <source>
        <dbReference type="EMBL" id="PSN72195.1"/>
    </source>
</evidence>
<dbReference type="Proteomes" id="UP000240883">
    <property type="component" value="Unassembled WGS sequence"/>
</dbReference>
<keyword evidence="2" id="KW-1185">Reference proteome</keyword>
<evidence type="ECO:0000313" key="2">
    <source>
        <dbReference type="Proteomes" id="UP000240883"/>
    </source>
</evidence>
<gene>
    <name evidence="1" type="ORF">BS50DRAFT_246093</name>
</gene>
<feature type="non-terminal residue" evidence="1">
    <location>
        <position position="1"/>
    </location>
</feature>
<dbReference type="EMBL" id="KZ678130">
    <property type="protein sequence ID" value="PSN72195.1"/>
    <property type="molecule type" value="Genomic_DNA"/>
</dbReference>
<reference evidence="1 2" key="1">
    <citation type="journal article" date="2018" name="Front. Microbiol.">
        <title>Genome-Wide Analysis of Corynespora cassiicola Leaf Fall Disease Putative Effectors.</title>
        <authorList>
            <person name="Lopez D."/>
            <person name="Ribeiro S."/>
            <person name="Label P."/>
            <person name="Fumanal B."/>
            <person name="Venisse J.S."/>
            <person name="Kohler A."/>
            <person name="de Oliveira R.R."/>
            <person name="Labutti K."/>
            <person name="Lipzen A."/>
            <person name="Lail K."/>
            <person name="Bauer D."/>
            <person name="Ohm R.A."/>
            <person name="Barry K.W."/>
            <person name="Spatafora J."/>
            <person name="Grigoriev I.V."/>
            <person name="Martin F.M."/>
            <person name="Pujade-Renaud V."/>
        </authorList>
    </citation>
    <scope>NUCLEOTIDE SEQUENCE [LARGE SCALE GENOMIC DNA]</scope>
    <source>
        <strain evidence="1 2">Philippines</strain>
    </source>
</reference>
<sequence>IIGYYCYEILLPIHSCRSRGTRKLNKNVKGISKTKAASKPQPFKELLYPECAPIVFNGLVELEDLIIPIAASKSLQFFVKGPDTPDILFNISHSGILLLHFHFVSDADMLRFLLLHHLLHRLLAFLENRLPCRLYLWELEGRRLFDEELGIGMRAEARSLDNDTIFAPMSSI</sequence>